<gene>
    <name evidence="3" type="ORF">KX928_00805</name>
</gene>
<dbReference type="Proteomes" id="UP001138661">
    <property type="component" value="Unassembled WGS sequence"/>
</dbReference>
<dbReference type="GO" id="GO:0016832">
    <property type="term" value="F:aldehyde-lyase activity"/>
    <property type="evidence" value="ECO:0007669"/>
    <property type="project" value="TreeGrafter"/>
</dbReference>
<dbReference type="InterPro" id="IPR050251">
    <property type="entry name" value="HpcH-HpaI_aldolase"/>
</dbReference>
<dbReference type="RefSeq" id="WP_219497860.1">
    <property type="nucleotide sequence ID" value="NZ_JAHXDN010000001.1"/>
</dbReference>
<sequence>MTRDLKALLASDQTALGTWTQMVAPELVDLIGLNGFRFTIIDCQHGPFGIETAENLARAADANDIAVALRVSRNDPVEIMKALDAGIRHVVVPNIETAEEAETAVAATRFGPHGLRGACPCCRSGGHFIRNWDSYVTAEEARTGAIALVETEEGRRNIEAICATSGLAALMIGPFDLSVSMGLNGDWRCDEVQRAVTEMARAGTSAGLPVIMPVFAPTPAECRDLVDHWRGEDVTTFVVGSDKILIAEAFASWAAKLS</sequence>
<dbReference type="EMBL" id="JAHXDN010000001">
    <property type="protein sequence ID" value="MBW4706319.1"/>
    <property type="molecule type" value="Genomic_DNA"/>
</dbReference>
<protein>
    <recommendedName>
        <fullName evidence="2">HpcH/HpaI aldolase/citrate lyase domain-containing protein</fullName>
    </recommendedName>
</protein>
<proteinExistence type="predicted"/>
<name>A0A9X1JYK8_9RHOB</name>
<dbReference type="PANTHER" id="PTHR30502:SF0">
    <property type="entry name" value="PHOSPHOENOLPYRUVATE CARBOXYLASE FAMILY PROTEIN"/>
    <property type="match status" value="1"/>
</dbReference>
<dbReference type="InterPro" id="IPR005000">
    <property type="entry name" value="Aldolase/citrate-lyase_domain"/>
</dbReference>
<dbReference type="GO" id="GO:0046872">
    <property type="term" value="F:metal ion binding"/>
    <property type="evidence" value="ECO:0007669"/>
    <property type="project" value="UniProtKB-KW"/>
</dbReference>
<evidence type="ECO:0000313" key="3">
    <source>
        <dbReference type="EMBL" id="MBW4706319.1"/>
    </source>
</evidence>
<organism evidence="3 4">
    <name type="scientific">Roseobacter insulae</name>
    <dbReference type="NCBI Taxonomy" id="2859783"/>
    <lineage>
        <taxon>Bacteria</taxon>
        <taxon>Pseudomonadati</taxon>
        <taxon>Pseudomonadota</taxon>
        <taxon>Alphaproteobacteria</taxon>
        <taxon>Rhodobacterales</taxon>
        <taxon>Roseobacteraceae</taxon>
        <taxon>Roseobacter</taxon>
    </lineage>
</organism>
<dbReference type="PANTHER" id="PTHR30502">
    <property type="entry name" value="2-KETO-3-DEOXY-L-RHAMNONATE ALDOLASE"/>
    <property type="match status" value="1"/>
</dbReference>
<dbReference type="Pfam" id="PF03328">
    <property type="entry name" value="HpcH_HpaI"/>
    <property type="match status" value="1"/>
</dbReference>
<accession>A0A9X1JYK8</accession>
<keyword evidence="1" id="KW-0479">Metal-binding</keyword>
<comment type="caution">
    <text evidence="3">The sequence shown here is derived from an EMBL/GenBank/DDBJ whole genome shotgun (WGS) entry which is preliminary data.</text>
</comment>
<evidence type="ECO:0000313" key="4">
    <source>
        <dbReference type="Proteomes" id="UP001138661"/>
    </source>
</evidence>
<dbReference type="GO" id="GO:0005737">
    <property type="term" value="C:cytoplasm"/>
    <property type="evidence" value="ECO:0007669"/>
    <property type="project" value="TreeGrafter"/>
</dbReference>
<dbReference type="AlphaFoldDB" id="A0A9X1JYK8"/>
<feature type="domain" description="HpcH/HpaI aldolase/citrate lyase" evidence="2">
    <location>
        <begin position="17"/>
        <end position="215"/>
    </location>
</feature>
<evidence type="ECO:0000256" key="1">
    <source>
        <dbReference type="ARBA" id="ARBA00022723"/>
    </source>
</evidence>
<reference evidence="3" key="1">
    <citation type="submission" date="2021-07" db="EMBL/GenBank/DDBJ databases">
        <title>Roseobacter insulae sp. nov., isolated from a tidal flat.</title>
        <authorList>
            <person name="Park S."/>
            <person name="Yoon J.-H."/>
        </authorList>
    </citation>
    <scope>NUCLEOTIDE SEQUENCE</scope>
    <source>
        <strain evidence="3">YSTF-M11</strain>
    </source>
</reference>
<keyword evidence="4" id="KW-1185">Reference proteome</keyword>
<evidence type="ECO:0000259" key="2">
    <source>
        <dbReference type="Pfam" id="PF03328"/>
    </source>
</evidence>